<evidence type="ECO:0000313" key="2">
    <source>
        <dbReference type="EMBL" id="ACE85144.1"/>
    </source>
</evidence>
<sequence length="152" mass="16155">MKISTLILGIGFSLIGSMATHSFAQSSVDSGCSWTVIAVNNFSYGATVASACQLNGTTLAYRSQTWSQYSPPSCSITWVAPNHTSSGACASAKIMKTVAPVCYTGSSMIVQTGPNGYMNPVFNANHFCGQGCPYSVQPLDQHSYPRLKYTCL</sequence>
<feature type="signal peptide" evidence="1">
    <location>
        <begin position="1"/>
        <end position="24"/>
    </location>
</feature>
<reference evidence="2 3" key="1">
    <citation type="journal article" date="2008" name="J. Bacteriol.">
        <title>Insights into plant cell wall degradation from the genome sequence of the soil bacterium Cellvibrio japonicus.</title>
        <authorList>
            <person name="Deboy R.T."/>
            <person name="Mongodin E.F."/>
            <person name="Fouts D.E."/>
            <person name="Tailford L.E."/>
            <person name="Khouri H."/>
            <person name="Emerson J.B."/>
            <person name="Mohamoud Y."/>
            <person name="Watkins K."/>
            <person name="Henrissat B."/>
            <person name="Gilbert H.J."/>
            <person name="Nelson K.E."/>
        </authorList>
    </citation>
    <scope>NUCLEOTIDE SEQUENCE [LARGE SCALE GENOMIC DNA]</scope>
    <source>
        <strain evidence="2 3">Ueda107</strain>
    </source>
</reference>
<dbReference type="eggNOG" id="ENOG5031V0Y">
    <property type="taxonomic scope" value="Bacteria"/>
</dbReference>
<accession>B3PGG4</accession>
<dbReference type="AlphaFoldDB" id="B3PGG4"/>
<name>B3PGG4_CELJU</name>
<dbReference type="RefSeq" id="WP_012485902.1">
    <property type="nucleotide sequence ID" value="NC_010995.1"/>
</dbReference>
<organism evidence="2 3">
    <name type="scientific">Cellvibrio japonicus (strain Ueda107)</name>
    <name type="common">Pseudomonas fluorescens subsp. cellulosa</name>
    <dbReference type="NCBI Taxonomy" id="498211"/>
    <lineage>
        <taxon>Bacteria</taxon>
        <taxon>Pseudomonadati</taxon>
        <taxon>Pseudomonadota</taxon>
        <taxon>Gammaproteobacteria</taxon>
        <taxon>Cellvibrionales</taxon>
        <taxon>Cellvibrionaceae</taxon>
        <taxon>Cellvibrio</taxon>
    </lineage>
</organism>
<dbReference type="Proteomes" id="UP000001036">
    <property type="component" value="Chromosome"/>
</dbReference>
<evidence type="ECO:0008006" key="4">
    <source>
        <dbReference type="Google" id="ProtNLM"/>
    </source>
</evidence>
<feature type="chain" id="PRO_5002793904" description="Lipoprotein" evidence="1">
    <location>
        <begin position="25"/>
        <end position="152"/>
    </location>
</feature>
<dbReference type="KEGG" id="cja:CJA_0219"/>
<evidence type="ECO:0000313" key="3">
    <source>
        <dbReference type="Proteomes" id="UP000001036"/>
    </source>
</evidence>
<gene>
    <name evidence="2" type="ordered locus">CJA_0219</name>
</gene>
<evidence type="ECO:0000256" key="1">
    <source>
        <dbReference type="SAM" id="SignalP"/>
    </source>
</evidence>
<dbReference type="EMBL" id="CP000934">
    <property type="protein sequence ID" value="ACE85144.1"/>
    <property type="molecule type" value="Genomic_DNA"/>
</dbReference>
<keyword evidence="3" id="KW-1185">Reference proteome</keyword>
<dbReference type="HOGENOM" id="CLU_1719059_0_0_6"/>
<proteinExistence type="predicted"/>
<keyword evidence="1" id="KW-0732">Signal</keyword>
<protein>
    <recommendedName>
        <fullName evidence="4">Lipoprotein</fullName>
    </recommendedName>
</protein>
<dbReference type="OrthoDB" id="5704436at2"/>